<dbReference type="Proteomes" id="UP000821845">
    <property type="component" value="Chromosome 11"/>
</dbReference>
<dbReference type="EMBL" id="CM023491">
    <property type="protein sequence ID" value="KAH6941659.1"/>
    <property type="molecule type" value="Genomic_DNA"/>
</dbReference>
<accession>A0ACB7T6N8</accession>
<comment type="caution">
    <text evidence="1">The sequence shown here is derived from an EMBL/GenBank/DDBJ whole genome shotgun (WGS) entry which is preliminary data.</text>
</comment>
<keyword evidence="2" id="KW-1185">Reference proteome</keyword>
<evidence type="ECO:0000313" key="2">
    <source>
        <dbReference type="Proteomes" id="UP000821845"/>
    </source>
</evidence>
<sequence>MTERVKARWMPEEEYLMAQYESDRKINRYNELVQQLKDAVPEAEEKDATAPEVVHTRTAVPEAVSAVVADVSRNQSDGTNPVADPPHSQPNSKESVLEELANLVQRQPPSSYQAPRLWEIVKRLKSGHNVSSILDSYLRDVFHRDRVIHEWHSTNLVHVSKRKRRSDECLATCDKKIGFKCGDFAADCMAFADNLIVMASTPTGLQQQLCTLEKLLADHGMSINVNKSLTLTMLPSGRDKVTKIVDRAVYRLSGADIPVANTATCWHYLGTCFQAIGKERTAVDREVRAMLHISKGPPKPQQRLVILKYHFIPRLYHRLVLSPVTAKLLLKIGSLIHAGIRWWLVLPHEVPLGFFYAQIEHGRLGVPCICTLVPGMHVRCLERLHDSERAICQMAAHAVSQTQAQKLCTFRGHIIRTAKKGRRFWKEKLHTSADGIALK</sequence>
<proteinExistence type="predicted"/>
<evidence type="ECO:0000313" key="1">
    <source>
        <dbReference type="EMBL" id="KAH6941659.1"/>
    </source>
</evidence>
<gene>
    <name evidence="1" type="ORF">HPB50_021636</name>
</gene>
<name>A0ACB7T6N8_HYAAI</name>
<protein>
    <submittedName>
        <fullName evidence="1">Uncharacterized protein</fullName>
    </submittedName>
</protein>
<organism evidence="1 2">
    <name type="scientific">Hyalomma asiaticum</name>
    <name type="common">Tick</name>
    <dbReference type="NCBI Taxonomy" id="266040"/>
    <lineage>
        <taxon>Eukaryota</taxon>
        <taxon>Metazoa</taxon>
        <taxon>Ecdysozoa</taxon>
        <taxon>Arthropoda</taxon>
        <taxon>Chelicerata</taxon>
        <taxon>Arachnida</taxon>
        <taxon>Acari</taxon>
        <taxon>Parasitiformes</taxon>
        <taxon>Ixodida</taxon>
        <taxon>Ixodoidea</taxon>
        <taxon>Ixodidae</taxon>
        <taxon>Hyalomminae</taxon>
        <taxon>Hyalomma</taxon>
    </lineage>
</organism>
<reference evidence="1" key="1">
    <citation type="submission" date="2020-05" db="EMBL/GenBank/DDBJ databases">
        <title>Large-scale comparative analyses of tick genomes elucidate their genetic diversity and vector capacities.</title>
        <authorList>
            <person name="Jia N."/>
            <person name="Wang J."/>
            <person name="Shi W."/>
            <person name="Du L."/>
            <person name="Sun Y."/>
            <person name="Zhan W."/>
            <person name="Jiang J."/>
            <person name="Wang Q."/>
            <person name="Zhang B."/>
            <person name="Ji P."/>
            <person name="Sakyi L.B."/>
            <person name="Cui X."/>
            <person name="Yuan T."/>
            <person name="Jiang B."/>
            <person name="Yang W."/>
            <person name="Lam T.T.-Y."/>
            <person name="Chang Q."/>
            <person name="Ding S."/>
            <person name="Wang X."/>
            <person name="Zhu J."/>
            <person name="Ruan X."/>
            <person name="Zhao L."/>
            <person name="Wei J."/>
            <person name="Que T."/>
            <person name="Du C."/>
            <person name="Cheng J."/>
            <person name="Dai P."/>
            <person name="Han X."/>
            <person name="Huang E."/>
            <person name="Gao Y."/>
            <person name="Liu J."/>
            <person name="Shao H."/>
            <person name="Ye R."/>
            <person name="Li L."/>
            <person name="Wei W."/>
            <person name="Wang X."/>
            <person name="Wang C."/>
            <person name="Yang T."/>
            <person name="Huo Q."/>
            <person name="Li W."/>
            <person name="Guo W."/>
            <person name="Chen H."/>
            <person name="Zhou L."/>
            <person name="Ni X."/>
            <person name="Tian J."/>
            <person name="Zhou Y."/>
            <person name="Sheng Y."/>
            <person name="Liu T."/>
            <person name="Pan Y."/>
            <person name="Xia L."/>
            <person name="Li J."/>
            <person name="Zhao F."/>
            <person name="Cao W."/>
        </authorList>
    </citation>
    <scope>NUCLEOTIDE SEQUENCE</scope>
    <source>
        <strain evidence="1">Hyas-2018</strain>
    </source>
</reference>